<evidence type="ECO:0000256" key="1">
    <source>
        <dbReference type="SAM" id="MobiDB-lite"/>
    </source>
</evidence>
<feature type="region of interest" description="Disordered" evidence="1">
    <location>
        <begin position="115"/>
        <end position="251"/>
    </location>
</feature>
<reference evidence="2 3" key="1">
    <citation type="submission" date="2016-02" db="EMBL/GenBank/DDBJ databases">
        <title>Genome analysis of coral dinoflagellate symbionts highlights evolutionary adaptations to a symbiotic lifestyle.</title>
        <authorList>
            <person name="Aranda M."/>
            <person name="Li Y."/>
            <person name="Liew Y.J."/>
            <person name="Baumgarten S."/>
            <person name="Simakov O."/>
            <person name="Wilson M."/>
            <person name="Piel J."/>
            <person name="Ashoor H."/>
            <person name="Bougouffa S."/>
            <person name="Bajic V.B."/>
            <person name="Ryu T."/>
            <person name="Ravasi T."/>
            <person name="Bayer T."/>
            <person name="Micklem G."/>
            <person name="Kim H."/>
            <person name="Bhak J."/>
            <person name="Lajeunesse T.C."/>
            <person name="Voolstra C.R."/>
        </authorList>
    </citation>
    <scope>NUCLEOTIDE SEQUENCE [LARGE SCALE GENOMIC DNA]</scope>
    <source>
        <strain evidence="2 3">CCMP2467</strain>
    </source>
</reference>
<dbReference type="Proteomes" id="UP000186817">
    <property type="component" value="Unassembled WGS sequence"/>
</dbReference>
<evidence type="ECO:0000313" key="3">
    <source>
        <dbReference type="Proteomes" id="UP000186817"/>
    </source>
</evidence>
<feature type="compositionally biased region" description="Basic and acidic residues" evidence="1">
    <location>
        <begin position="370"/>
        <end position="383"/>
    </location>
</feature>
<feature type="region of interest" description="Disordered" evidence="1">
    <location>
        <begin position="327"/>
        <end position="393"/>
    </location>
</feature>
<dbReference type="EMBL" id="LSRX01000059">
    <property type="protein sequence ID" value="OLQ11449.1"/>
    <property type="molecule type" value="Genomic_DNA"/>
</dbReference>
<proteinExistence type="predicted"/>
<name>A0A1Q9EVL0_SYMMI</name>
<gene>
    <name evidence="2" type="ORF">AK812_SmicGene4733</name>
</gene>
<sequence length="393" mass="41826">MGCICCKGLHSPDAVSEIFVIMNITLATTIPVTTIPVSSFVTRHGGRDIHERQIALPPDSRAQEKPPYNAVCAVAYDGWATMAARVLGLRPSVHIIKEFLIRFYSNYLPKNVKMASGASSGSTRADPSDPGDSGDDDDDGCSASDDESASEAEESEACESDPEVDPVPLPTPATDASPGEVPATDPANSSAPEPPNPMLVIQKSEEVPTTDPANSTAPNPKQVIQESKEVPTADSANSKAPPVPVPSKGLTLEPVASEVSVDEATAQQLMLDELRELEQEGPDNFETQPFEWEFVGLDEPLHGAAEQEVDLSDFELRPCKLDFGAAAEAAHAEDSNPKHPDAELVSASPKTLNDDDNDDDVSCAASHHTLHYEGEQEPCKREPELDDAPAAVS</sequence>
<feature type="compositionally biased region" description="Acidic residues" evidence="1">
    <location>
        <begin position="132"/>
        <end position="164"/>
    </location>
</feature>
<evidence type="ECO:0000313" key="2">
    <source>
        <dbReference type="EMBL" id="OLQ11449.1"/>
    </source>
</evidence>
<keyword evidence="3" id="KW-1185">Reference proteome</keyword>
<accession>A0A1Q9EVL0</accession>
<feature type="compositionally biased region" description="Basic and acidic residues" evidence="1">
    <location>
        <begin position="330"/>
        <end position="342"/>
    </location>
</feature>
<organism evidence="2 3">
    <name type="scientific">Symbiodinium microadriaticum</name>
    <name type="common">Dinoflagellate</name>
    <name type="synonym">Zooxanthella microadriatica</name>
    <dbReference type="NCBI Taxonomy" id="2951"/>
    <lineage>
        <taxon>Eukaryota</taxon>
        <taxon>Sar</taxon>
        <taxon>Alveolata</taxon>
        <taxon>Dinophyceae</taxon>
        <taxon>Suessiales</taxon>
        <taxon>Symbiodiniaceae</taxon>
        <taxon>Symbiodinium</taxon>
    </lineage>
</organism>
<comment type="caution">
    <text evidence="2">The sequence shown here is derived from an EMBL/GenBank/DDBJ whole genome shotgun (WGS) entry which is preliminary data.</text>
</comment>
<dbReference type="AlphaFoldDB" id="A0A1Q9EVL0"/>
<dbReference type="OrthoDB" id="436301at2759"/>
<feature type="compositionally biased region" description="Polar residues" evidence="1">
    <location>
        <begin position="211"/>
        <end position="225"/>
    </location>
</feature>
<protein>
    <submittedName>
        <fullName evidence="2">Uncharacterized protein</fullName>
    </submittedName>
</protein>